<reference evidence="2" key="1">
    <citation type="submission" date="2022-06" db="EMBL/GenBank/DDBJ databases">
        <authorList>
            <consortium name="SYNGENTA / RWTH Aachen University"/>
        </authorList>
    </citation>
    <scope>NUCLEOTIDE SEQUENCE</scope>
</reference>
<evidence type="ECO:0000313" key="3">
    <source>
        <dbReference type="Proteomes" id="UP001153365"/>
    </source>
</evidence>
<dbReference type="Proteomes" id="UP001153365">
    <property type="component" value="Unassembled WGS sequence"/>
</dbReference>
<feature type="region of interest" description="Disordered" evidence="1">
    <location>
        <begin position="1"/>
        <end position="30"/>
    </location>
</feature>
<evidence type="ECO:0000256" key="1">
    <source>
        <dbReference type="SAM" id="MobiDB-lite"/>
    </source>
</evidence>
<evidence type="ECO:0000313" key="2">
    <source>
        <dbReference type="EMBL" id="CAH7682196.1"/>
    </source>
</evidence>
<proteinExistence type="predicted"/>
<name>A0AAV0B859_PHAPC</name>
<protein>
    <submittedName>
        <fullName evidence="2">Uncharacterized protein</fullName>
    </submittedName>
</protein>
<sequence>MRDNQRTGAEEGTSSTLGPIVNGDQVGPRNEELEDIINQHLPIGSVDKVNLQKKPIDIGQRPCSRKRRAMAQMTKDKDRGHVVGKEIQAGEPIGKYNLNFERPKKSLIPQDGWKKTTKTTRIKGVDRTTEQKKKINIHEQKEKELGKNSTLNYLRALQELERMRPMITLGIGVCWKLQQHNLGKVKSNMQEKDKAEVVVIREEINESWKEVEGEDQ</sequence>
<dbReference type="AlphaFoldDB" id="A0AAV0B859"/>
<dbReference type="EMBL" id="CALTRL010003922">
    <property type="protein sequence ID" value="CAH7682196.1"/>
    <property type="molecule type" value="Genomic_DNA"/>
</dbReference>
<keyword evidence="3" id="KW-1185">Reference proteome</keyword>
<accession>A0AAV0B859</accession>
<organism evidence="2 3">
    <name type="scientific">Phakopsora pachyrhizi</name>
    <name type="common">Asian soybean rust disease fungus</name>
    <dbReference type="NCBI Taxonomy" id="170000"/>
    <lineage>
        <taxon>Eukaryota</taxon>
        <taxon>Fungi</taxon>
        <taxon>Dikarya</taxon>
        <taxon>Basidiomycota</taxon>
        <taxon>Pucciniomycotina</taxon>
        <taxon>Pucciniomycetes</taxon>
        <taxon>Pucciniales</taxon>
        <taxon>Phakopsoraceae</taxon>
        <taxon>Phakopsora</taxon>
    </lineage>
</organism>
<comment type="caution">
    <text evidence="2">The sequence shown here is derived from an EMBL/GenBank/DDBJ whole genome shotgun (WGS) entry which is preliminary data.</text>
</comment>
<gene>
    <name evidence="2" type="ORF">PPACK8108_LOCUS14959</name>
</gene>